<dbReference type="EMBL" id="UYWY01000289">
    <property type="protein sequence ID" value="VDM24489.1"/>
    <property type="molecule type" value="Genomic_DNA"/>
</dbReference>
<dbReference type="AlphaFoldDB" id="A0A183TWG5"/>
<evidence type="ECO:0000313" key="3">
    <source>
        <dbReference type="Proteomes" id="UP000050794"/>
    </source>
</evidence>
<proteinExistence type="predicted"/>
<accession>A0A183TWG5</accession>
<dbReference type="WBParaSite" id="TCNE_0000058401-mRNA-1">
    <property type="protein sequence ID" value="TCNE_0000058401-mRNA-1"/>
    <property type="gene ID" value="TCNE_0000058401"/>
</dbReference>
<keyword evidence="3" id="KW-1185">Reference proteome</keyword>
<name>A0A183TWG5_TOXCA</name>
<evidence type="ECO:0000256" key="1">
    <source>
        <dbReference type="SAM" id="MobiDB-lite"/>
    </source>
</evidence>
<dbReference type="Proteomes" id="UP000050794">
    <property type="component" value="Unassembled WGS sequence"/>
</dbReference>
<sequence length="106" mass="11956">MLTDGDAPRRPVSSGDGEEEGISTSDSDLFGLRILKTDLYHKLLQYAPRESLKQLQYWNANRAVPRTPRDQHSPIKIPVRDSTQLVGTEDFQLSTVLRAMAPDSWC</sequence>
<protein>
    <submittedName>
        <fullName evidence="2 4">Uncharacterized protein</fullName>
    </submittedName>
</protein>
<evidence type="ECO:0000313" key="4">
    <source>
        <dbReference type="WBParaSite" id="TCNE_0000058401-mRNA-1"/>
    </source>
</evidence>
<feature type="region of interest" description="Disordered" evidence="1">
    <location>
        <begin position="1"/>
        <end position="24"/>
    </location>
</feature>
<reference evidence="4" key="1">
    <citation type="submission" date="2016-06" db="UniProtKB">
        <authorList>
            <consortium name="WormBaseParasite"/>
        </authorList>
    </citation>
    <scope>IDENTIFICATION</scope>
</reference>
<organism evidence="3 4">
    <name type="scientific">Toxocara canis</name>
    <name type="common">Canine roundworm</name>
    <dbReference type="NCBI Taxonomy" id="6265"/>
    <lineage>
        <taxon>Eukaryota</taxon>
        <taxon>Metazoa</taxon>
        <taxon>Ecdysozoa</taxon>
        <taxon>Nematoda</taxon>
        <taxon>Chromadorea</taxon>
        <taxon>Rhabditida</taxon>
        <taxon>Spirurina</taxon>
        <taxon>Ascaridomorpha</taxon>
        <taxon>Ascaridoidea</taxon>
        <taxon>Toxocaridae</taxon>
        <taxon>Toxocara</taxon>
    </lineage>
</organism>
<gene>
    <name evidence="2" type="ORF">TCNE_LOCUS585</name>
</gene>
<evidence type="ECO:0000313" key="2">
    <source>
        <dbReference type="EMBL" id="VDM24489.1"/>
    </source>
</evidence>
<reference evidence="2 3" key="2">
    <citation type="submission" date="2018-11" db="EMBL/GenBank/DDBJ databases">
        <authorList>
            <consortium name="Pathogen Informatics"/>
        </authorList>
    </citation>
    <scope>NUCLEOTIDE SEQUENCE [LARGE SCALE GENOMIC DNA]</scope>
</reference>